<dbReference type="InterPro" id="IPR030383">
    <property type="entry name" value="G_VLIG_dom"/>
</dbReference>
<comment type="similarity">
    <text evidence="3">Belongs to the TRAFAC class dynamin-like GTPase superfamily. Very large inducible GTPase (VLIG) family.</text>
</comment>
<dbReference type="Proteomes" id="UP001187343">
    <property type="component" value="Unassembled WGS sequence"/>
</dbReference>
<evidence type="ECO:0000256" key="7">
    <source>
        <dbReference type="ARBA" id="ARBA00023242"/>
    </source>
</evidence>
<evidence type="ECO:0000313" key="11">
    <source>
        <dbReference type="Proteomes" id="UP001187343"/>
    </source>
</evidence>
<dbReference type="InterPro" id="IPR057365">
    <property type="entry name" value="URGCP"/>
</dbReference>
<keyword evidence="7" id="KW-0539">Nucleus</keyword>
<dbReference type="EMBL" id="JAUYZG010000005">
    <property type="protein sequence ID" value="KAK2906687.1"/>
    <property type="molecule type" value="Genomic_DNA"/>
</dbReference>
<name>A0AA88PYU8_9TELE</name>
<dbReference type="InterPro" id="IPR027417">
    <property type="entry name" value="P-loop_NTPase"/>
</dbReference>
<dbReference type="Gene3D" id="3.40.50.300">
    <property type="entry name" value="P-loop containing nucleotide triphosphate hydrolases"/>
    <property type="match status" value="1"/>
</dbReference>
<dbReference type="Pfam" id="PF25496">
    <property type="entry name" value="URGCP"/>
    <property type="match status" value="1"/>
</dbReference>
<evidence type="ECO:0000256" key="4">
    <source>
        <dbReference type="ARBA" id="ARBA00022490"/>
    </source>
</evidence>
<protein>
    <recommendedName>
        <fullName evidence="9">VLIG-type G domain-containing protein</fullName>
    </recommendedName>
</protein>
<proteinExistence type="inferred from homology"/>
<keyword evidence="6" id="KW-0342">GTP-binding</keyword>
<dbReference type="PANTHER" id="PTHR22796:SF6">
    <property type="entry name" value="INTERFERON-INDUCED VERY LARGE GTPASE 1-RELATED"/>
    <property type="match status" value="1"/>
</dbReference>
<dbReference type="GO" id="GO:0005737">
    <property type="term" value="C:cytoplasm"/>
    <property type="evidence" value="ECO:0007669"/>
    <property type="project" value="UniProtKB-SubCell"/>
</dbReference>
<evidence type="ECO:0000256" key="6">
    <source>
        <dbReference type="ARBA" id="ARBA00023134"/>
    </source>
</evidence>
<dbReference type="Pfam" id="PF25974">
    <property type="entry name" value="URGCP_9th"/>
    <property type="match status" value="1"/>
</dbReference>
<evidence type="ECO:0000256" key="2">
    <source>
        <dbReference type="ARBA" id="ARBA00004496"/>
    </source>
</evidence>
<evidence type="ECO:0000256" key="1">
    <source>
        <dbReference type="ARBA" id="ARBA00004123"/>
    </source>
</evidence>
<dbReference type="PROSITE" id="PS51717">
    <property type="entry name" value="G_VLIG"/>
    <property type="match status" value="1"/>
</dbReference>
<dbReference type="Pfam" id="PF25683">
    <property type="entry name" value="URGCP_GTPase"/>
    <property type="match status" value="1"/>
</dbReference>
<evidence type="ECO:0000259" key="9">
    <source>
        <dbReference type="PROSITE" id="PS51717"/>
    </source>
</evidence>
<sequence>MDTEGVLRSDLAPCSGLEADLGTFGLDGSFWSKVFEDELKVTDTKQLEYLDKEDFAVLKKHIRHRWEKKALHKFLGISEPVASNIEVKEAENHVLAEHLGNTAKGLESTLTHSLEESISTHMKSERSLKDSVDSLMKRVSTNNDSQCLPAISISDKDILHTASGGLALQGIFKTGNVEDLLKDRQQLINIDNYKIAGPRHPSHYMKYEFSSYKSHKDFLASVEKLGYSFSAGLNLGYFQANFGIQNDSVSSRSSECQSEQSYVAMTVCHYMPLASAFIDQLSLSDSAKKELTEINELLHATDQDENPSLQKRVERFFEKFGSHVSQGPIHFGGTFWWKAYAHGFSNQNHEKVKDQVCNVLAMNCTVQPSKMISASANTSISTGTGSSQIRFSEELITLVQHSVDKFGGPAETDDHTLWKNNLAANKKTWAVIDRGSTLTPVWDIIQTYHSDQFKDPLRLCSFLIKVYKKMTHQDVESADDIKALRIVAEAKQLMQSVDDWSLSDAEKHLRDLLRMRRQIKECTTSFTKWIDIFLSNETLQEFLTNVTTEYADDNIRFLTYLVMETHCHKVKRFPNRELILEWVKGSPEVAKEVCGIFAPIEQFSDVKTVLEKASEDFQRSSEEDLNVTITCKVTHAINSWVETLKENGLDDLVLVVLSVTKHVGHRVDTFHPLLGSQEIDFLTEELSDVHRKYWEFRKESVLKGQTFSLLTLLTVSHRGHEICVDKQKSLDAFKETMKEEINTDLKQALADFLKHENWELLEEKLRSMLYQTSELEENSPSTGISENEEAADTSKTEGDVKAVPVDGYPQLNIGLPSPYKELFERLDLLNYYPAKLSNSNIHNINMLSTCITQTLTEKELWRHFIYRLLTRDVNVRLLCIEPTLNISSMSLPCSLESFCDFTAKDVNVSSNEAHIHPMDIYMAVYHCSNDFVRQFIFTQLSKCHFAVPLLVPNLSNQQIEIPVWPLQISAPTLEATEESPMTGSVLDTSLPVVTFMRLGTSINSKSKIMNDMINKTGHPTFFSRHCRGSTSTRVLLEGVAEISWYLSEGKKSDISESCLAFINLHGDACKHPQQVQFLMGISSVIVLLLPENLNDSAIKERIDDFLKCGTSLIALFSGIETIDKRDPNRIAAKNRNEAELTQETLFKINQVLLKENRKQILKDHFEQGRKQGFMVDTEAELKGRGKAEVLKDILYDEKSTKGKGLNKKSLGLKDAHLPLQDNLWMQWCVKDKEFHRIQCKKNKSIEQQRAEIAEEKRRIRADQQKKSSESIFMEKFLQYAVNAEENERLYFLNWFKKCLDDALRGNLVDLTKDYNNKWLKYRGASDEDRRIYQTILCDLSKIIKHATVGLQHVFREIGQLYESHRSVEDSKTIHGFALDKLPEMGVDLMLSGHPLELMDGDVNYVAIDWVRAVLDKLIHKLGDKRVLVLSVVGLQSSGKSTLLNTMFGLDFSVSSGPCTRGAFMHLLPVEEQLRDELLFDYVLVLDTEGLRSTVTDPDIVVKNDNELATLVIGISDITLINVMGENLCEIQNILQVCFQAFLRMKNVNIKPSCVFVHQNVSDISAKEKNQGGRIQLIEKLDEISRAAAEEENQVVLGFSDIIKFDVNTDVFYFKNLLEGDPPMAPPNPSYSQNVQELKKRVLSISTWQPNCSILTLSEFSDRIKDTWEALLNENFIFNFRNSLDMKVYSDLETDYLKWSWKLRKTALETQRQLNCSVKSCELNTINESEIKRIFEDTHTEIKIDVDKYFKEKNHSDILSQWRVSIDRRLEFLKEELTEETCKKGLKEITQNNLKRELDSKLREYETDLFQKGMAAASELNNQTPNEDLIQQEFNKLWIQWTTDLSSKNPKDTETNIQSLVESALLSHFEKHKDVICSKSEEVFQFDSFKHIKQAYLTKTFWTNNSQMNQTGNDITKQILEDISKRIKKAAADGNDVTENFIHEILEEINEMIETYQNGFKFTSLYKACLSTSACNMSTKELKKINENFRSENDPLTHFMKKKQYFLKLYTRCCQGAESVKTFVLVLMKSLQEAMHYVLSDRLSTDIADDLNHHHEALRGNKSNLEHHIMKHLAEKENFEEYIKYIHDPKSFCREFIRECVVKHISDEQMKVLEVLSSNFSQLTEKVLVECSSASEKNRQVQGNASMWLDEFCLRLGQEIPLSREDFRIIENLHIDNVQILQDLVASSLKDMLEKGQMDPRSILGSGPIIFKLKEKPVDILFEQLSGCWEQCPFCKAVCTNTISNHEQDHTVEWHRCRAIGGFYHEGKEKHFVLDFCSTSVITDYEFKNVDKWIPFKQYTDAGPPYNSWKITPDNQDRLYWKWFICTFSEQLEKFYNFKFAGLGEIPENWKQINKEKVMKEIDDIILKNQTT</sequence>
<dbReference type="InterPro" id="IPR058641">
    <property type="entry name" value="GVIN1_dom"/>
</dbReference>
<dbReference type="SUPFAM" id="SSF52540">
    <property type="entry name" value="P-loop containing nucleoside triphosphate hydrolases"/>
    <property type="match status" value="1"/>
</dbReference>
<reference evidence="10" key="1">
    <citation type="submission" date="2023-08" db="EMBL/GenBank/DDBJ databases">
        <title>Chromosome-level Genome Assembly of mud carp (Cirrhinus molitorella).</title>
        <authorList>
            <person name="Liu H."/>
        </authorList>
    </citation>
    <scope>NUCLEOTIDE SEQUENCE</scope>
    <source>
        <strain evidence="10">Prfri</strain>
        <tissue evidence="10">Muscle</tissue>
    </source>
</reference>
<accession>A0AA88PYU8</accession>
<evidence type="ECO:0000256" key="3">
    <source>
        <dbReference type="ARBA" id="ARBA00006828"/>
    </source>
</evidence>
<organism evidence="10 11">
    <name type="scientific">Cirrhinus molitorella</name>
    <name type="common">mud carp</name>
    <dbReference type="NCBI Taxonomy" id="172907"/>
    <lineage>
        <taxon>Eukaryota</taxon>
        <taxon>Metazoa</taxon>
        <taxon>Chordata</taxon>
        <taxon>Craniata</taxon>
        <taxon>Vertebrata</taxon>
        <taxon>Euteleostomi</taxon>
        <taxon>Actinopterygii</taxon>
        <taxon>Neopterygii</taxon>
        <taxon>Teleostei</taxon>
        <taxon>Ostariophysi</taxon>
        <taxon>Cypriniformes</taxon>
        <taxon>Cyprinidae</taxon>
        <taxon>Labeoninae</taxon>
        <taxon>Labeonini</taxon>
        <taxon>Cirrhinus</taxon>
    </lineage>
</organism>
<keyword evidence="11" id="KW-1185">Reference proteome</keyword>
<keyword evidence="5" id="KW-0547">Nucleotide-binding</keyword>
<evidence type="ECO:0000256" key="5">
    <source>
        <dbReference type="ARBA" id="ARBA00022741"/>
    </source>
</evidence>
<feature type="domain" description="VLIG-type G" evidence="9">
    <location>
        <begin position="1423"/>
        <end position="1667"/>
    </location>
</feature>
<dbReference type="PANTHER" id="PTHR22796">
    <property type="entry name" value="URG4-RELATED"/>
    <property type="match status" value="1"/>
</dbReference>
<evidence type="ECO:0000313" key="10">
    <source>
        <dbReference type="EMBL" id="KAK2906687.1"/>
    </source>
</evidence>
<evidence type="ECO:0000256" key="8">
    <source>
        <dbReference type="SAM" id="MobiDB-lite"/>
    </source>
</evidence>
<feature type="compositionally biased region" description="Polar residues" evidence="8">
    <location>
        <begin position="776"/>
        <end position="785"/>
    </location>
</feature>
<comment type="subcellular location">
    <subcellularLocation>
        <location evidence="2">Cytoplasm</location>
    </subcellularLocation>
    <subcellularLocation>
        <location evidence="1">Nucleus</location>
    </subcellularLocation>
</comment>
<dbReference type="GO" id="GO:0005634">
    <property type="term" value="C:nucleus"/>
    <property type="evidence" value="ECO:0007669"/>
    <property type="project" value="UniProtKB-SubCell"/>
</dbReference>
<dbReference type="GO" id="GO:0005525">
    <property type="term" value="F:GTP binding"/>
    <property type="evidence" value="ECO:0007669"/>
    <property type="project" value="UniProtKB-KW"/>
</dbReference>
<gene>
    <name evidence="10" type="ORF">Q8A67_005672</name>
</gene>
<comment type="caution">
    <text evidence="10">The sequence shown here is derived from an EMBL/GenBank/DDBJ whole genome shotgun (WGS) entry which is preliminary data.</text>
</comment>
<feature type="region of interest" description="Disordered" evidence="8">
    <location>
        <begin position="776"/>
        <end position="803"/>
    </location>
</feature>
<keyword evidence="4" id="KW-0963">Cytoplasm</keyword>